<dbReference type="PROSITE" id="PS50181">
    <property type="entry name" value="FBOX"/>
    <property type="match status" value="1"/>
</dbReference>
<keyword evidence="1" id="KW-0833">Ubl conjugation pathway</keyword>
<accession>A0A336M0Z3</accession>
<protein>
    <submittedName>
        <fullName evidence="4">CSON015264 protein</fullName>
    </submittedName>
</protein>
<organism evidence="4">
    <name type="scientific">Culicoides sonorensis</name>
    <name type="common">Biting midge</name>
    <dbReference type="NCBI Taxonomy" id="179676"/>
    <lineage>
        <taxon>Eukaryota</taxon>
        <taxon>Metazoa</taxon>
        <taxon>Ecdysozoa</taxon>
        <taxon>Arthropoda</taxon>
        <taxon>Hexapoda</taxon>
        <taxon>Insecta</taxon>
        <taxon>Pterygota</taxon>
        <taxon>Neoptera</taxon>
        <taxon>Endopterygota</taxon>
        <taxon>Diptera</taxon>
        <taxon>Nematocera</taxon>
        <taxon>Chironomoidea</taxon>
        <taxon>Ceratopogonidae</taxon>
        <taxon>Ceratopogoninae</taxon>
        <taxon>Culicoides</taxon>
        <taxon>Monoculicoides</taxon>
    </lineage>
</organism>
<evidence type="ECO:0000259" key="2">
    <source>
        <dbReference type="PROSITE" id="PS50181"/>
    </source>
</evidence>
<dbReference type="PANTHER" id="PTHR13318">
    <property type="entry name" value="PARTNER OF PAIRED, ISOFORM B-RELATED"/>
    <property type="match status" value="1"/>
</dbReference>
<sequence length="632" mass="72945">MLSEVEIKSKYPNMQDIPQKILESILEHLDVDDQHEAAMVNSKWFESIYNNPRNKKIQSILFGNCYLNDSEAPLCYFLDTKIPYKRLIFGHNVKLDVINKFCAKMGETVEDLVIKRSANHEKIENFPLTAGRVADILGHMKKLNRLELEWSLQNKFLNGETVFHRQNAGQVKKVLQNVTEFKITARDVSHAQLTSFLNIMKNLEYLYIHVSFSHGFVNEGNVKPMNWKTILDIVKRHASTLRHLFVDLRSMEDRKEMPVNKNMLLGELLKIHNLHLESFAIHLPNDYHPPVLCQFFLKMSSTLKTIGCSFENEHHSTPMLISSANFQSLLKCVPNLKNITIEISHGFLRDITLFQHLPNLASLNIYTSRFDRQHHICHRIDYDIPFDHIVPHPKMKELKVVGEWNNSSDHVVACGPCILYIALSYPNITRLELNININDSIGDYMMHLIFHHLKHLEILGLSTCKEVTDDAFTGTLSSYISKKRQNEEFSISNLKKLHTLVLFSIENITNISFIDGFAKLPHLKRLILGGVYNISESGIEALADGCPNLEIIFFDGCTNMDDRFVTFLLNRLIYLKLLRLNGSLEFTDKLKEIKGLEITPNCGSNNLRSIIWKYYNAYKINLNDIPFKVNCF</sequence>
<evidence type="ECO:0000256" key="1">
    <source>
        <dbReference type="ARBA" id="ARBA00022786"/>
    </source>
</evidence>
<dbReference type="InterPro" id="IPR036047">
    <property type="entry name" value="F-box-like_dom_sf"/>
</dbReference>
<dbReference type="EMBL" id="UFQS01000094">
    <property type="protein sequence ID" value="SSW99258.1"/>
    <property type="molecule type" value="Genomic_DNA"/>
</dbReference>
<dbReference type="InterPro" id="IPR001810">
    <property type="entry name" value="F-box_dom"/>
</dbReference>
<reference evidence="4" key="2">
    <citation type="submission" date="2018-07" db="EMBL/GenBank/DDBJ databases">
        <authorList>
            <person name="Quirk P.G."/>
            <person name="Krulwich T.A."/>
        </authorList>
    </citation>
    <scope>NUCLEOTIDE SEQUENCE</scope>
</reference>
<evidence type="ECO:0000313" key="4">
    <source>
        <dbReference type="EMBL" id="SSX19638.1"/>
    </source>
</evidence>
<dbReference type="SUPFAM" id="SSF52047">
    <property type="entry name" value="RNI-like"/>
    <property type="match status" value="1"/>
</dbReference>
<dbReference type="PANTHER" id="PTHR13318:SF190">
    <property type="entry name" value="PARTNER OF PAIRED, ISOFORM B"/>
    <property type="match status" value="1"/>
</dbReference>
<evidence type="ECO:0000313" key="3">
    <source>
        <dbReference type="EMBL" id="SSW99258.1"/>
    </source>
</evidence>
<dbReference type="AlphaFoldDB" id="A0A336M0Z3"/>
<dbReference type="SUPFAM" id="SSF81383">
    <property type="entry name" value="F-box domain"/>
    <property type="match status" value="1"/>
</dbReference>
<gene>
    <name evidence="4" type="primary">CSON015264</name>
</gene>
<dbReference type="EMBL" id="UFQT01000094">
    <property type="protein sequence ID" value="SSX19638.1"/>
    <property type="molecule type" value="Genomic_DNA"/>
</dbReference>
<name>A0A336M0Z3_CULSO</name>
<dbReference type="SMART" id="SM00367">
    <property type="entry name" value="LRR_CC"/>
    <property type="match status" value="3"/>
</dbReference>
<dbReference type="InterPro" id="IPR006553">
    <property type="entry name" value="Leu-rich_rpt_Cys-con_subtyp"/>
</dbReference>
<dbReference type="VEuPathDB" id="VectorBase:CSON015264"/>
<dbReference type="GO" id="GO:0019005">
    <property type="term" value="C:SCF ubiquitin ligase complex"/>
    <property type="evidence" value="ECO:0007669"/>
    <property type="project" value="TreeGrafter"/>
</dbReference>
<feature type="domain" description="F-box" evidence="2">
    <location>
        <begin position="11"/>
        <end position="60"/>
    </location>
</feature>
<dbReference type="Gene3D" id="3.80.10.10">
    <property type="entry name" value="Ribonuclease Inhibitor"/>
    <property type="match status" value="1"/>
</dbReference>
<dbReference type="Pfam" id="PF00646">
    <property type="entry name" value="F-box"/>
    <property type="match status" value="1"/>
</dbReference>
<dbReference type="GO" id="GO:0031146">
    <property type="term" value="P:SCF-dependent proteasomal ubiquitin-dependent protein catabolic process"/>
    <property type="evidence" value="ECO:0007669"/>
    <property type="project" value="TreeGrafter"/>
</dbReference>
<reference evidence="3" key="1">
    <citation type="submission" date="2018-04" db="EMBL/GenBank/DDBJ databases">
        <authorList>
            <person name="Go L.Y."/>
            <person name="Mitchell J.A."/>
        </authorList>
    </citation>
    <scope>NUCLEOTIDE SEQUENCE</scope>
    <source>
        <tissue evidence="3">Whole organism</tissue>
    </source>
</reference>
<proteinExistence type="predicted"/>
<dbReference type="InterPro" id="IPR032675">
    <property type="entry name" value="LRR_dom_sf"/>
</dbReference>